<gene>
    <name evidence="2" type="primary">B1047H05.36</name>
</gene>
<proteinExistence type="predicted"/>
<accession>Q69KB0</accession>
<feature type="compositionally biased region" description="Basic residues" evidence="1">
    <location>
        <begin position="61"/>
        <end position="71"/>
    </location>
</feature>
<evidence type="ECO:0000313" key="2">
    <source>
        <dbReference type="EMBL" id="BAD34197.1"/>
    </source>
</evidence>
<reference evidence="3" key="1">
    <citation type="journal article" date="2005" name="Nature">
        <title>The map-based sequence of the rice genome.</title>
        <authorList>
            <consortium name="International rice genome sequencing project (IRGSP)"/>
            <person name="Matsumoto T."/>
            <person name="Wu J."/>
            <person name="Kanamori H."/>
            <person name="Katayose Y."/>
            <person name="Fujisawa M."/>
            <person name="Namiki N."/>
            <person name="Mizuno H."/>
            <person name="Yamamoto K."/>
            <person name="Antonio B.A."/>
            <person name="Baba T."/>
            <person name="Sakata K."/>
            <person name="Nagamura Y."/>
            <person name="Aoki H."/>
            <person name="Arikawa K."/>
            <person name="Arita K."/>
            <person name="Bito T."/>
            <person name="Chiden Y."/>
            <person name="Fujitsuka N."/>
            <person name="Fukunaka R."/>
            <person name="Hamada M."/>
            <person name="Harada C."/>
            <person name="Hayashi A."/>
            <person name="Hijishita S."/>
            <person name="Honda M."/>
            <person name="Hosokawa S."/>
            <person name="Ichikawa Y."/>
            <person name="Idonuma A."/>
            <person name="Iijima M."/>
            <person name="Ikeda M."/>
            <person name="Ikeno M."/>
            <person name="Ito K."/>
            <person name="Ito S."/>
            <person name="Ito T."/>
            <person name="Ito Y."/>
            <person name="Ito Y."/>
            <person name="Iwabuchi A."/>
            <person name="Kamiya K."/>
            <person name="Karasawa W."/>
            <person name="Kurita K."/>
            <person name="Katagiri S."/>
            <person name="Kikuta A."/>
            <person name="Kobayashi H."/>
            <person name="Kobayashi N."/>
            <person name="Machita K."/>
            <person name="Maehara T."/>
            <person name="Masukawa M."/>
            <person name="Mizubayashi T."/>
            <person name="Mukai Y."/>
            <person name="Nagasaki H."/>
            <person name="Nagata Y."/>
            <person name="Naito S."/>
            <person name="Nakashima M."/>
            <person name="Nakama Y."/>
            <person name="Nakamichi Y."/>
            <person name="Nakamura M."/>
            <person name="Meguro A."/>
            <person name="Negishi M."/>
            <person name="Ohta I."/>
            <person name="Ohta T."/>
            <person name="Okamoto M."/>
            <person name="Ono N."/>
            <person name="Saji S."/>
            <person name="Sakaguchi M."/>
            <person name="Sakai K."/>
            <person name="Shibata M."/>
            <person name="Shimokawa T."/>
            <person name="Song J."/>
            <person name="Takazaki Y."/>
            <person name="Terasawa K."/>
            <person name="Tsugane M."/>
            <person name="Tsuji K."/>
            <person name="Ueda S."/>
            <person name="Waki K."/>
            <person name="Yamagata H."/>
            <person name="Yamamoto M."/>
            <person name="Yamamoto S."/>
            <person name="Yamane H."/>
            <person name="Yoshiki S."/>
            <person name="Yoshihara R."/>
            <person name="Yukawa K."/>
            <person name="Zhong H."/>
            <person name="Yano M."/>
            <person name="Yuan Q."/>
            <person name="Ouyang S."/>
            <person name="Liu J."/>
            <person name="Jones K.M."/>
            <person name="Gansberger K."/>
            <person name="Moffat K."/>
            <person name="Hill J."/>
            <person name="Bera J."/>
            <person name="Fadrosh D."/>
            <person name="Jin S."/>
            <person name="Johri S."/>
            <person name="Kim M."/>
            <person name="Overton L."/>
            <person name="Reardon M."/>
            <person name="Tsitrin T."/>
            <person name="Vuong H."/>
            <person name="Weaver B."/>
            <person name="Ciecko A."/>
            <person name="Tallon L."/>
            <person name="Jackson J."/>
            <person name="Pai G."/>
            <person name="Aken S.V."/>
            <person name="Utterback T."/>
            <person name="Reidmuller S."/>
            <person name="Feldblyum T."/>
            <person name="Hsiao J."/>
            <person name="Zismann V."/>
            <person name="Iobst S."/>
            <person name="de Vazeille A.R."/>
            <person name="Buell C.R."/>
            <person name="Ying K."/>
            <person name="Li Y."/>
            <person name="Lu T."/>
            <person name="Huang Y."/>
            <person name="Zhao Q."/>
            <person name="Feng Q."/>
            <person name="Zhang L."/>
            <person name="Zhu J."/>
            <person name="Weng Q."/>
            <person name="Mu J."/>
            <person name="Lu Y."/>
            <person name="Fan D."/>
            <person name="Liu Y."/>
            <person name="Guan J."/>
            <person name="Zhang Y."/>
            <person name="Yu S."/>
            <person name="Liu X."/>
            <person name="Zhang Y."/>
            <person name="Hong G."/>
            <person name="Han B."/>
            <person name="Choisne N."/>
            <person name="Demange N."/>
            <person name="Orjeda G."/>
            <person name="Samain S."/>
            <person name="Cattolico L."/>
            <person name="Pelletier E."/>
            <person name="Couloux A."/>
            <person name="Segurens B."/>
            <person name="Wincker P."/>
            <person name="D'Hont A."/>
            <person name="Scarpelli C."/>
            <person name="Weissenbach J."/>
            <person name="Salanoubat M."/>
            <person name="Quetier F."/>
            <person name="Yu Y."/>
            <person name="Kim H.R."/>
            <person name="Rambo T."/>
            <person name="Currie J."/>
            <person name="Collura K."/>
            <person name="Luo M."/>
            <person name="Yang T."/>
            <person name="Ammiraju J.S.S."/>
            <person name="Engler F."/>
            <person name="Soderlund C."/>
            <person name="Wing R.A."/>
            <person name="Palmer L.E."/>
            <person name="de la Bastide M."/>
            <person name="Spiegel L."/>
            <person name="Nascimento L."/>
            <person name="Zutavern T."/>
            <person name="O'Shaughnessy A."/>
            <person name="Dike S."/>
            <person name="Dedhia N."/>
            <person name="Preston R."/>
            <person name="Balija V."/>
            <person name="McCombie W.R."/>
            <person name="Chow T."/>
            <person name="Chen H."/>
            <person name="Chung M."/>
            <person name="Chen C."/>
            <person name="Shaw J."/>
            <person name="Wu H."/>
            <person name="Hsiao K."/>
            <person name="Chao Y."/>
            <person name="Chu M."/>
            <person name="Cheng C."/>
            <person name="Hour A."/>
            <person name="Lee P."/>
            <person name="Lin S."/>
            <person name="Lin Y."/>
            <person name="Liou J."/>
            <person name="Liu S."/>
            <person name="Hsing Y."/>
            <person name="Raghuvanshi S."/>
            <person name="Mohanty A."/>
            <person name="Bharti A.K."/>
            <person name="Gaur A."/>
            <person name="Gupta V."/>
            <person name="Kumar D."/>
            <person name="Ravi V."/>
            <person name="Vij S."/>
            <person name="Kapur A."/>
            <person name="Khurana P."/>
            <person name="Khurana P."/>
            <person name="Khurana J.P."/>
            <person name="Tyagi A.K."/>
            <person name="Gaikwad K."/>
            <person name="Singh A."/>
            <person name="Dalal V."/>
            <person name="Srivastava S."/>
            <person name="Dixit A."/>
            <person name="Pal A.K."/>
            <person name="Ghazi I.A."/>
            <person name="Yadav M."/>
            <person name="Pandit A."/>
            <person name="Bhargava A."/>
            <person name="Sureshbabu K."/>
            <person name="Batra K."/>
            <person name="Sharma T.R."/>
            <person name="Mohapatra T."/>
            <person name="Singh N.K."/>
            <person name="Messing J."/>
            <person name="Nelson A.B."/>
            <person name="Fuks G."/>
            <person name="Kavchok S."/>
            <person name="Keizer G."/>
            <person name="Linton E."/>
            <person name="Llaca V."/>
            <person name="Song R."/>
            <person name="Tanyolac B."/>
            <person name="Young S."/>
            <person name="Ho-Il K."/>
            <person name="Hahn J.H."/>
            <person name="Sangsakoo G."/>
            <person name="Vanavichit A."/>
            <person name="de Mattos Luiz.A.T."/>
            <person name="Zimmer P.D."/>
            <person name="Malone G."/>
            <person name="Dellagostin O."/>
            <person name="de Oliveira A.C."/>
            <person name="Bevan M."/>
            <person name="Bancroft I."/>
            <person name="Minx P."/>
            <person name="Cordum H."/>
            <person name="Wilson R."/>
            <person name="Cheng Z."/>
            <person name="Jin W."/>
            <person name="Jiang J."/>
            <person name="Leong S.A."/>
            <person name="Iwama H."/>
            <person name="Gojobori T."/>
            <person name="Itoh T."/>
            <person name="Niimura Y."/>
            <person name="Fujii Y."/>
            <person name="Habara T."/>
            <person name="Sakai H."/>
            <person name="Sato Y."/>
            <person name="Wilson G."/>
            <person name="Kumar K."/>
            <person name="McCouch S."/>
            <person name="Juretic N."/>
            <person name="Hoen D."/>
            <person name="Wright S."/>
            <person name="Bruskiewich R."/>
            <person name="Bureau T."/>
            <person name="Miyao A."/>
            <person name="Hirochika H."/>
            <person name="Nishikawa T."/>
            <person name="Kadowaki K."/>
            <person name="Sugiura M."/>
            <person name="Burr B."/>
            <person name="Sasaki T."/>
        </authorList>
    </citation>
    <scope>NUCLEOTIDE SEQUENCE [LARGE SCALE GENOMIC DNA]</scope>
    <source>
        <strain evidence="3">cv. Nipponbare</strain>
    </source>
</reference>
<dbReference type="Proteomes" id="UP000000763">
    <property type="component" value="Chromosome 6"/>
</dbReference>
<dbReference type="AlphaFoldDB" id="Q69KB0"/>
<evidence type="ECO:0000313" key="3">
    <source>
        <dbReference type="Proteomes" id="UP000000763"/>
    </source>
</evidence>
<evidence type="ECO:0000256" key="1">
    <source>
        <dbReference type="SAM" id="MobiDB-lite"/>
    </source>
</evidence>
<reference evidence="3" key="2">
    <citation type="journal article" date="2008" name="Nucleic Acids Res.">
        <title>The rice annotation project database (RAP-DB): 2008 update.</title>
        <authorList>
            <consortium name="The rice annotation project (RAP)"/>
        </authorList>
    </citation>
    <scope>GENOME REANNOTATION</scope>
    <source>
        <strain evidence="3">cv. Nipponbare</strain>
    </source>
</reference>
<protein>
    <submittedName>
        <fullName evidence="2">Uncharacterized protein</fullName>
    </submittedName>
</protein>
<feature type="region of interest" description="Disordered" evidence="1">
    <location>
        <begin position="1"/>
        <end position="71"/>
    </location>
</feature>
<organism evidence="2 3">
    <name type="scientific">Oryza sativa subsp. japonica</name>
    <name type="common">Rice</name>
    <dbReference type="NCBI Taxonomy" id="39947"/>
    <lineage>
        <taxon>Eukaryota</taxon>
        <taxon>Viridiplantae</taxon>
        <taxon>Streptophyta</taxon>
        <taxon>Embryophyta</taxon>
        <taxon>Tracheophyta</taxon>
        <taxon>Spermatophyta</taxon>
        <taxon>Magnoliopsida</taxon>
        <taxon>Liliopsida</taxon>
        <taxon>Poales</taxon>
        <taxon>Poaceae</taxon>
        <taxon>BOP clade</taxon>
        <taxon>Oryzoideae</taxon>
        <taxon>Oryzeae</taxon>
        <taxon>Oryzinae</taxon>
        <taxon>Oryza</taxon>
        <taxon>Oryza sativa</taxon>
    </lineage>
</organism>
<sequence>MGRRGDEENEERRKRKRWGEEEEEIRYTTKGLRPDLPKPKSLGNKLRPEASGEGRRENRMGWKRPRRMGTRAKAREIIQIDENAPGPYALNIALE</sequence>
<feature type="compositionally biased region" description="Basic and acidic residues" evidence="1">
    <location>
        <begin position="1"/>
        <end position="12"/>
    </location>
</feature>
<feature type="compositionally biased region" description="Basic and acidic residues" evidence="1">
    <location>
        <begin position="46"/>
        <end position="60"/>
    </location>
</feature>
<name>Q69KB0_ORYSJ</name>
<dbReference type="EMBL" id="AP005966">
    <property type="protein sequence ID" value="BAD34197.1"/>
    <property type="molecule type" value="Genomic_DNA"/>
</dbReference>